<dbReference type="Pfam" id="PF03969">
    <property type="entry name" value="AFG1_ATPase"/>
    <property type="match status" value="1"/>
</dbReference>
<sequence>MQKLTSWYQKQTDSKELNYDQAQYNLIKELDKFLSNFASLNFITRLFRNDHKLGYYIYGGVGRGKSMIMNAMFDHTNTTRKTRKHFHEFMQDIHSQLANLSNVDDPLAIIAKKLKSDYDIIYLDEMHVSDIATAMIMKRLLESIFANKIYIVTSSNYHPDGLWPNGLMRERFLPAIEVLKECLTIRSLDAEQDYRLFNDSVNQLFIMNDTEAVNKLDKIFLRINNNKQSTTAGSIEICKRNIRYIKQGHDIIWFDFNVICGDMRSQLDYLELIKKFQWFIISDISLLTTDKKDVARRFTWLIDILYDSNRKLAISSSVPFKDIYSRGDFANEFERTISRLEEMQTQEYLEKNLTDKAP</sequence>
<dbReference type="PANTHER" id="PTHR12169:SF6">
    <property type="entry name" value="AFG1-LIKE ATPASE"/>
    <property type="match status" value="1"/>
</dbReference>
<dbReference type="SUPFAM" id="SSF52540">
    <property type="entry name" value="P-loop containing nucleoside triphosphate hydrolases"/>
    <property type="match status" value="1"/>
</dbReference>
<protein>
    <submittedName>
        <fullName evidence="3">Cell division protein ZapE</fullName>
    </submittedName>
</protein>
<dbReference type="Gene3D" id="3.40.50.300">
    <property type="entry name" value="P-loop containing nucleotide triphosphate hydrolases"/>
    <property type="match status" value="1"/>
</dbReference>
<keyword evidence="3" id="KW-0131">Cell cycle</keyword>
<dbReference type="PANTHER" id="PTHR12169">
    <property type="entry name" value="ATPASE N2B"/>
    <property type="match status" value="1"/>
</dbReference>
<dbReference type="NCBIfam" id="NF040713">
    <property type="entry name" value="ZapE"/>
    <property type="match status" value="1"/>
</dbReference>
<organism evidence="3 4">
    <name type="scientific">Aquella oligotrophica</name>
    <dbReference type="NCBI Taxonomy" id="2067065"/>
    <lineage>
        <taxon>Bacteria</taxon>
        <taxon>Pseudomonadati</taxon>
        <taxon>Pseudomonadota</taxon>
        <taxon>Betaproteobacteria</taxon>
        <taxon>Neisseriales</taxon>
        <taxon>Neisseriaceae</taxon>
        <taxon>Aquella</taxon>
    </lineage>
</organism>
<dbReference type="AlphaFoldDB" id="A0A2I7N9A5"/>
<dbReference type="InterPro" id="IPR005654">
    <property type="entry name" value="ATPase_AFG1-like"/>
</dbReference>
<dbReference type="Proteomes" id="UP000236655">
    <property type="component" value="Chromosome"/>
</dbReference>
<evidence type="ECO:0000256" key="1">
    <source>
        <dbReference type="ARBA" id="ARBA00022741"/>
    </source>
</evidence>
<dbReference type="GO" id="GO:0005737">
    <property type="term" value="C:cytoplasm"/>
    <property type="evidence" value="ECO:0007669"/>
    <property type="project" value="TreeGrafter"/>
</dbReference>
<keyword evidence="4" id="KW-1185">Reference proteome</keyword>
<dbReference type="OrthoDB" id="9774491at2"/>
<dbReference type="GO" id="GO:0051301">
    <property type="term" value="P:cell division"/>
    <property type="evidence" value="ECO:0007669"/>
    <property type="project" value="UniProtKB-KW"/>
</dbReference>
<keyword evidence="3" id="KW-0132">Cell division</keyword>
<dbReference type="RefSeq" id="WP_102952330.1">
    <property type="nucleotide sequence ID" value="NZ_CP024847.1"/>
</dbReference>
<evidence type="ECO:0000313" key="3">
    <source>
        <dbReference type="EMBL" id="AUR53044.1"/>
    </source>
</evidence>
<dbReference type="KEGG" id="nba:CUN60_12320"/>
<accession>A0A2I7N9A5</accession>
<dbReference type="InterPro" id="IPR027417">
    <property type="entry name" value="P-loop_NTPase"/>
</dbReference>
<dbReference type="GO" id="GO:0005524">
    <property type="term" value="F:ATP binding"/>
    <property type="evidence" value="ECO:0007669"/>
    <property type="project" value="UniProtKB-KW"/>
</dbReference>
<reference evidence="4" key="1">
    <citation type="submission" date="2017-11" db="EMBL/GenBank/DDBJ databases">
        <authorList>
            <person name="Chan K.G."/>
            <person name="Lee L.S."/>
        </authorList>
    </citation>
    <scope>NUCLEOTIDE SEQUENCE [LARGE SCALE GENOMIC DNA]</scope>
    <source>
        <strain evidence="4">DSM 100970</strain>
    </source>
</reference>
<gene>
    <name evidence="3" type="ORF">CUN60_12320</name>
</gene>
<evidence type="ECO:0000313" key="4">
    <source>
        <dbReference type="Proteomes" id="UP000236655"/>
    </source>
</evidence>
<name>A0A2I7N9A5_9NEIS</name>
<dbReference type="EMBL" id="CP024847">
    <property type="protein sequence ID" value="AUR53044.1"/>
    <property type="molecule type" value="Genomic_DNA"/>
</dbReference>
<proteinExistence type="predicted"/>
<keyword evidence="1" id="KW-0547">Nucleotide-binding</keyword>
<keyword evidence="2" id="KW-0067">ATP-binding</keyword>
<evidence type="ECO:0000256" key="2">
    <source>
        <dbReference type="ARBA" id="ARBA00022840"/>
    </source>
</evidence>
<dbReference type="GO" id="GO:0016887">
    <property type="term" value="F:ATP hydrolysis activity"/>
    <property type="evidence" value="ECO:0007669"/>
    <property type="project" value="InterPro"/>
</dbReference>